<protein>
    <recommendedName>
        <fullName evidence="1">F-box domain-containing protein</fullName>
    </recommendedName>
</protein>
<dbReference type="CDD" id="cd22162">
    <property type="entry name" value="F-box_AtSKIP3-like"/>
    <property type="match status" value="1"/>
</dbReference>
<dbReference type="Proteomes" id="UP000826656">
    <property type="component" value="Unassembled WGS sequence"/>
</dbReference>
<proteinExistence type="predicted"/>
<dbReference type="InterPro" id="IPR036047">
    <property type="entry name" value="F-box-like_dom_sf"/>
</dbReference>
<dbReference type="Gene3D" id="1.20.1280.50">
    <property type="match status" value="1"/>
</dbReference>
<sequence>MENFNGLSMLPEDCTAKILAFTSPLDVCRISLVSKSLHSAAESDSIWEKFLPSDFQSIIAASPSPIPEFHSKKDLFVYLCHSPLLIDAGRKSFSLDKRTGKKCYFLGARDLQITWSDTPQYWKWTSLPESRFPEVAELIHVWWLDIRGKIRAGMLSPRTSYTAYLVYKLEDEYGFIYRPSEVSVGISGVEVDTRLAFLVPEGRPQRRDRFEEAEIGESDDDYEVFTPPSDVDMEDASSVMQSDIQRPKLRDDGWFQIELGEFFTENEDDCIDMSMKEVKDSVSHKEGLIVEGIEIRPRIGTAGISKSWRCVSRKCDSIAQSPWLELSNEPQYYCKTQQHTFRISFEEAGCYWWNGRRRPRYDLWKHFHNYSPRWILAGDKLPIDYCFLNSSRAYSFVVSKLGENQKWMKQESSQNGLIDPNDPKGQLIQYSNAIIFEGKFYALSSQGTLAVIEEVENQFQVTRLSRRQAIPSSYSRKIKQGGGQSGSVQAEVEDLSWLRLENLGDRTLFAGIKCGMSVPASQIGCRNNCVYFTHHYIDGWRLYDIGSGCISPCYDDAGSEIKDPVWEEPIIG</sequence>
<dbReference type="InterPro" id="IPR025886">
    <property type="entry name" value="PP2-like"/>
</dbReference>
<evidence type="ECO:0000259" key="1">
    <source>
        <dbReference type="PROSITE" id="PS50181"/>
    </source>
</evidence>
<evidence type="ECO:0000313" key="2">
    <source>
        <dbReference type="EMBL" id="KAH0784679.1"/>
    </source>
</evidence>
<dbReference type="Pfam" id="PF03478">
    <property type="entry name" value="Beta-prop_KIB1-4"/>
    <property type="match status" value="1"/>
</dbReference>
<evidence type="ECO:0000313" key="3">
    <source>
        <dbReference type="Proteomes" id="UP000826656"/>
    </source>
</evidence>
<dbReference type="SUPFAM" id="SSF81383">
    <property type="entry name" value="F-box domain"/>
    <property type="match status" value="1"/>
</dbReference>
<dbReference type="SMART" id="SM00256">
    <property type="entry name" value="FBOX"/>
    <property type="match status" value="1"/>
</dbReference>
<dbReference type="Pfam" id="PF14299">
    <property type="entry name" value="PP2"/>
    <property type="match status" value="1"/>
</dbReference>
<dbReference type="PANTHER" id="PTHR32278">
    <property type="entry name" value="F-BOX DOMAIN-CONTAINING PROTEIN"/>
    <property type="match status" value="1"/>
</dbReference>
<name>A0ABQ7WXG0_SOLTU</name>
<gene>
    <name evidence="2" type="ORF">KY290_004277</name>
</gene>
<feature type="domain" description="F-box" evidence="1">
    <location>
        <begin position="4"/>
        <end position="50"/>
    </location>
</feature>
<dbReference type="EMBL" id="JAIVGD010000001">
    <property type="protein sequence ID" value="KAH0784679.1"/>
    <property type="molecule type" value="Genomic_DNA"/>
</dbReference>
<organism evidence="2 3">
    <name type="scientific">Solanum tuberosum</name>
    <name type="common">Potato</name>
    <dbReference type="NCBI Taxonomy" id="4113"/>
    <lineage>
        <taxon>Eukaryota</taxon>
        <taxon>Viridiplantae</taxon>
        <taxon>Streptophyta</taxon>
        <taxon>Embryophyta</taxon>
        <taxon>Tracheophyta</taxon>
        <taxon>Spermatophyta</taxon>
        <taxon>Magnoliopsida</taxon>
        <taxon>eudicotyledons</taxon>
        <taxon>Gunneridae</taxon>
        <taxon>Pentapetalae</taxon>
        <taxon>asterids</taxon>
        <taxon>lamiids</taxon>
        <taxon>Solanales</taxon>
        <taxon>Solanaceae</taxon>
        <taxon>Solanoideae</taxon>
        <taxon>Solaneae</taxon>
        <taxon>Solanum</taxon>
    </lineage>
</organism>
<dbReference type="InterPro" id="IPR001810">
    <property type="entry name" value="F-box_dom"/>
</dbReference>
<dbReference type="Pfam" id="PF00646">
    <property type="entry name" value="F-box"/>
    <property type="match status" value="1"/>
</dbReference>
<reference evidence="2 3" key="1">
    <citation type="journal article" date="2021" name="bioRxiv">
        <title>Chromosome-scale and haplotype-resolved genome assembly of a tetraploid potato cultivar.</title>
        <authorList>
            <person name="Sun H."/>
            <person name="Jiao W.-B."/>
            <person name="Krause K."/>
            <person name="Campoy J.A."/>
            <person name="Goel M."/>
            <person name="Folz-Donahue K."/>
            <person name="Kukat C."/>
            <person name="Huettel B."/>
            <person name="Schneeberger K."/>
        </authorList>
    </citation>
    <scope>NUCLEOTIDE SEQUENCE [LARGE SCALE GENOMIC DNA]</scope>
    <source>
        <strain evidence="2">SolTubOtavaFocal</strain>
        <tissue evidence="2">Leaves</tissue>
    </source>
</reference>
<dbReference type="InterPro" id="IPR005174">
    <property type="entry name" value="KIB1-4_b-propeller"/>
</dbReference>
<comment type="caution">
    <text evidence="2">The sequence shown here is derived from an EMBL/GenBank/DDBJ whole genome shotgun (WGS) entry which is preliminary data.</text>
</comment>
<dbReference type="PANTHER" id="PTHR32278:SF86">
    <property type="entry name" value="F-BOX PROTEIN PP2-B10-LIKE ISOFORM X1"/>
    <property type="match status" value="1"/>
</dbReference>
<keyword evidence="3" id="KW-1185">Reference proteome</keyword>
<accession>A0ABQ7WXG0</accession>
<dbReference type="PROSITE" id="PS50181">
    <property type="entry name" value="FBOX"/>
    <property type="match status" value="1"/>
</dbReference>